<dbReference type="OrthoDB" id="3354680at2759"/>
<dbReference type="VEuPathDB" id="FungiDB:ASPWEDRAFT_620081"/>
<dbReference type="GeneID" id="63754461"/>
<sequence>MNGILYCLQLIKMSRRLNLNTFVSSLSQSTYSLPVSRQFLQSPSFNFINPRHHVIATDKVTQIIPESAISNLNDENVLSLFTRGFFGGFVFAFERTVLRMGGYRLLPAGYTSTFQLSSMICTPTNK</sequence>
<proteinExistence type="predicted"/>
<evidence type="ECO:0000313" key="1">
    <source>
        <dbReference type="EMBL" id="OJJ33382.1"/>
    </source>
</evidence>
<dbReference type="EMBL" id="KV878214">
    <property type="protein sequence ID" value="OJJ33382.1"/>
    <property type="molecule type" value="Genomic_DNA"/>
</dbReference>
<organism evidence="1 2">
    <name type="scientific">Aspergillus wentii DTO 134E9</name>
    <dbReference type="NCBI Taxonomy" id="1073089"/>
    <lineage>
        <taxon>Eukaryota</taxon>
        <taxon>Fungi</taxon>
        <taxon>Dikarya</taxon>
        <taxon>Ascomycota</taxon>
        <taxon>Pezizomycotina</taxon>
        <taxon>Eurotiomycetes</taxon>
        <taxon>Eurotiomycetidae</taxon>
        <taxon>Eurotiales</taxon>
        <taxon>Aspergillaceae</taxon>
        <taxon>Aspergillus</taxon>
        <taxon>Aspergillus subgen. Cremei</taxon>
    </lineage>
</organism>
<accession>A0A1L9REN2</accession>
<dbReference type="STRING" id="1073089.A0A1L9REN2"/>
<evidence type="ECO:0000313" key="2">
    <source>
        <dbReference type="Proteomes" id="UP000184383"/>
    </source>
</evidence>
<dbReference type="RefSeq" id="XP_040687059.1">
    <property type="nucleotide sequence ID" value="XM_040838613.1"/>
</dbReference>
<protein>
    <submittedName>
        <fullName evidence="1">Uncharacterized protein</fullName>
    </submittedName>
</protein>
<keyword evidence="2" id="KW-1185">Reference proteome</keyword>
<name>A0A1L9REN2_ASPWE</name>
<dbReference type="AlphaFoldDB" id="A0A1L9REN2"/>
<reference evidence="2" key="1">
    <citation type="journal article" date="2017" name="Genome Biol.">
        <title>Comparative genomics reveals high biological diversity and specific adaptations in the industrially and medically important fungal genus Aspergillus.</title>
        <authorList>
            <person name="de Vries R.P."/>
            <person name="Riley R."/>
            <person name="Wiebenga A."/>
            <person name="Aguilar-Osorio G."/>
            <person name="Amillis S."/>
            <person name="Uchima C.A."/>
            <person name="Anderluh G."/>
            <person name="Asadollahi M."/>
            <person name="Askin M."/>
            <person name="Barry K."/>
            <person name="Battaglia E."/>
            <person name="Bayram O."/>
            <person name="Benocci T."/>
            <person name="Braus-Stromeyer S.A."/>
            <person name="Caldana C."/>
            <person name="Canovas D."/>
            <person name="Cerqueira G.C."/>
            <person name="Chen F."/>
            <person name="Chen W."/>
            <person name="Choi C."/>
            <person name="Clum A."/>
            <person name="Dos Santos R.A."/>
            <person name="Damasio A.R."/>
            <person name="Diallinas G."/>
            <person name="Emri T."/>
            <person name="Fekete E."/>
            <person name="Flipphi M."/>
            <person name="Freyberg S."/>
            <person name="Gallo A."/>
            <person name="Gournas C."/>
            <person name="Habgood R."/>
            <person name="Hainaut M."/>
            <person name="Harispe M.L."/>
            <person name="Henrissat B."/>
            <person name="Hilden K.S."/>
            <person name="Hope R."/>
            <person name="Hossain A."/>
            <person name="Karabika E."/>
            <person name="Karaffa L."/>
            <person name="Karanyi Z."/>
            <person name="Krasevec N."/>
            <person name="Kuo A."/>
            <person name="Kusch H."/>
            <person name="LaButti K."/>
            <person name="Lagendijk E.L."/>
            <person name="Lapidus A."/>
            <person name="Levasseur A."/>
            <person name="Lindquist E."/>
            <person name="Lipzen A."/>
            <person name="Logrieco A.F."/>
            <person name="MacCabe A."/>
            <person name="Maekelae M.R."/>
            <person name="Malavazi I."/>
            <person name="Melin P."/>
            <person name="Meyer V."/>
            <person name="Mielnichuk N."/>
            <person name="Miskei M."/>
            <person name="Molnar A.P."/>
            <person name="Mule G."/>
            <person name="Ngan C.Y."/>
            <person name="Orejas M."/>
            <person name="Orosz E."/>
            <person name="Ouedraogo J.P."/>
            <person name="Overkamp K.M."/>
            <person name="Park H.-S."/>
            <person name="Perrone G."/>
            <person name="Piumi F."/>
            <person name="Punt P.J."/>
            <person name="Ram A.F."/>
            <person name="Ramon A."/>
            <person name="Rauscher S."/>
            <person name="Record E."/>
            <person name="Riano-Pachon D.M."/>
            <person name="Robert V."/>
            <person name="Roehrig J."/>
            <person name="Ruller R."/>
            <person name="Salamov A."/>
            <person name="Salih N.S."/>
            <person name="Samson R.A."/>
            <person name="Sandor E."/>
            <person name="Sanguinetti M."/>
            <person name="Schuetze T."/>
            <person name="Sepcic K."/>
            <person name="Shelest E."/>
            <person name="Sherlock G."/>
            <person name="Sophianopoulou V."/>
            <person name="Squina F.M."/>
            <person name="Sun H."/>
            <person name="Susca A."/>
            <person name="Todd R.B."/>
            <person name="Tsang A."/>
            <person name="Unkles S.E."/>
            <person name="van de Wiele N."/>
            <person name="van Rossen-Uffink D."/>
            <person name="Oliveira J.V."/>
            <person name="Vesth T.C."/>
            <person name="Visser J."/>
            <person name="Yu J.-H."/>
            <person name="Zhou M."/>
            <person name="Andersen M.R."/>
            <person name="Archer D.B."/>
            <person name="Baker S.E."/>
            <person name="Benoit I."/>
            <person name="Brakhage A.A."/>
            <person name="Braus G.H."/>
            <person name="Fischer R."/>
            <person name="Frisvad J.C."/>
            <person name="Goldman G.H."/>
            <person name="Houbraken J."/>
            <person name="Oakley B."/>
            <person name="Pocsi I."/>
            <person name="Scazzocchio C."/>
            <person name="Seiboth B."/>
            <person name="vanKuyk P.A."/>
            <person name="Wortman J."/>
            <person name="Dyer P.S."/>
            <person name="Grigoriev I.V."/>
        </authorList>
    </citation>
    <scope>NUCLEOTIDE SEQUENCE [LARGE SCALE GENOMIC DNA]</scope>
    <source>
        <strain evidence="2">DTO 134E9</strain>
    </source>
</reference>
<dbReference type="Proteomes" id="UP000184383">
    <property type="component" value="Unassembled WGS sequence"/>
</dbReference>
<gene>
    <name evidence="1" type="ORF">ASPWEDRAFT_620081</name>
</gene>